<dbReference type="Proteomes" id="UP000053815">
    <property type="component" value="Unassembled WGS sequence"/>
</dbReference>
<evidence type="ECO:0000313" key="2">
    <source>
        <dbReference type="Proteomes" id="UP000053815"/>
    </source>
</evidence>
<organism evidence="1">
    <name type="scientific">Mucor ambiguus</name>
    <dbReference type="NCBI Taxonomy" id="91626"/>
    <lineage>
        <taxon>Eukaryota</taxon>
        <taxon>Fungi</taxon>
        <taxon>Fungi incertae sedis</taxon>
        <taxon>Mucoromycota</taxon>
        <taxon>Mucoromycotina</taxon>
        <taxon>Mucoromycetes</taxon>
        <taxon>Mucorales</taxon>
        <taxon>Mucorineae</taxon>
        <taxon>Mucoraceae</taxon>
        <taxon>Mucor</taxon>
    </lineage>
</organism>
<name>A0A0C9LXX3_9FUNG</name>
<reference evidence="1" key="1">
    <citation type="submission" date="2014-09" db="EMBL/GenBank/DDBJ databases">
        <title>Draft genome sequence of an oleaginous Mucoromycotina fungus Mucor ambiguus NBRC6742.</title>
        <authorList>
            <person name="Takeda I."/>
            <person name="Yamane N."/>
            <person name="Morita T."/>
            <person name="Tamano K."/>
            <person name="Machida M."/>
            <person name="Baker S."/>
            <person name="Koike H."/>
        </authorList>
    </citation>
    <scope>NUCLEOTIDE SEQUENCE</scope>
    <source>
        <strain evidence="1">NBRC 6742</strain>
    </source>
</reference>
<proteinExistence type="predicted"/>
<sequence>MESELRLTEESAADVHTLELSKYLLRNEITLMAYSSMTMASSNRLEDKEKLKSRLLMYNPESTSESKKVWTFISLMGILDRVILVLESLSV</sequence>
<gene>
    <name evidence="1" type="ORF">MAM1_0361c10031</name>
</gene>
<evidence type="ECO:0000313" key="1">
    <source>
        <dbReference type="EMBL" id="GAN10490.1"/>
    </source>
</evidence>
<dbReference type="EMBL" id="DF836650">
    <property type="protein sequence ID" value="GAN10490.1"/>
    <property type="molecule type" value="Genomic_DNA"/>
</dbReference>
<protein>
    <submittedName>
        <fullName evidence="1">Uncharacterized protein</fullName>
    </submittedName>
</protein>
<dbReference type="AlphaFoldDB" id="A0A0C9LXX3"/>
<accession>A0A0C9LXX3</accession>
<keyword evidence="2" id="KW-1185">Reference proteome</keyword>